<dbReference type="PROSITE" id="PS50929">
    <property type="entry name" value="ABC_TM1F"/>
    <property type="match status" value="1"/>
</dbReference>
<keyword evidence="3" id="KW-1003">Cell membrane</keyword>
<organism evidence="17 20">
    <name type="scientific">Ligilactobacillus murinus</name>
    <dbReference type="NCBI Taxonomy" id="1622"/>
    <lineage>
        <taxon>Bacteria</taxon>
        <taxon>Bacillati</taxon>
        <taxon>Bacillota</taxon>
        <taxon>Bacilli</taxon>
        <taxon>Lactobacillales</taxon>
        <taxon>Lactobacillaceae</taxon>
        <taxon>Ligilactobacillus</taxon>
    </lineage>
</organism>
<dbReference type="SUPFAM" id="SSF90123">
    <property type="entry name" value="ABC transporter transmembrane region"/>
    <property type="match status" value="1"/>
</dbReference>
<dbReference type="Gene3D" id="1.20.1560.10">
    <property type="entry name" value="ABC transporter type 1, transmembrane domain"/>
    <property type="match status" value="1"/>
</dbReference>
<evidence type="ECO:0000256" key="8">
    <source>
        <dbReference type="ARBA" id="ARBA00022807"/>
    </source>
</evidence>
<protein>
    <submittedName>
        <fullName evidence="17">Peptide ABC transporter ATP-binding protein</fullName>
    </submittedName>
</protein>
<evidence type="ECO:0000256" key="10">
    <source>
        <dbReference type="ARBA" id="ARBA00022967"/>
    </source>
</evidence>
<dbReference type="FunFam" id="3.40.50.300:FF:000854">
    <property type="entry name" value="Multidrug ABC transporter ATP-binding protein"/>
    <property type="match status" value="1"/>
</dbReference>
<dbReference type="InterPro" id="IPR005897">
    <property type="entry name" value="Pept_C39_ABC_bacteriocin"/>
</dbReference>
<dbReference type="PANTHER" id="PTHR43394:SF1">
    <property type="entry name" value="ATP-BINDING CASSETTE SUB-FAMILY B MEMBER 10, MITOCHONDRIAL"/>
    <property type="match status" value="1"/>
</dbReference>
<reference evidence="19 20" key="1">
    <citation type="submission" date="2017-09" db="EMBL/GenBank/DDBJ databases">
        <title>Predominant Lactobacillus spp. isolated from feces of mice subjected to short-term calorie restriction.</title>
        <authorList>
            <person name="Zhang C."/>
            <person name="Zhao L."/>
            <person name="Pan F."/>
        </authorList>
    </citation>
    <scope>NUCLEOTIDE SEQUENCE [LARGE SCALE GENOMIC DNA]</scope>
    <source>
        <strain evidence="18 19">CR141</strain>
        <strain evidence="17 20">CR147</strain>
    </source>
</reference>
<comment type="subcellular location">
    <subcellularLocation>
        <location evidence="1">Cell membrane</location>
        <topology evidence="1">Multi-pass membrane protein</topology>
    </subcellularLocation>
</comment>
<dbReference type="GO" id="GO:0008234">
    <property type="term" value="F:cysteine-type peptidase activity"/>
    <property type="evidence" value="ECO:0007669"/>
    <property type="project" value="UniProtKB-KW"/>
</dbReference>
<keyword evidence="12 13" id="KW-0472">Membrane</keyword>
<keyword evidence="10" id="KW-1278">Translocase</keyword>
<dbReference type="GO" id="GO:0005524">
    <property type="term" value="F:ATP binding"/>
    <property type="evidence" value="ECO:0007669"/>
    <property type="project" value="UniProtKB-KW"/>
</dbReference>
<evidence type="ECO:0000256" key="2">
    <source>
        <dbReference type="ARBA" id="ARBA00022448"/>
    </source>
</evidence>
<dbReference type="Pfam" id="PF00664">
    <property type="entry name" value="ABC_membrane"/>
    <property type="match status" value="1"/>
</dbReference>
<dbReference type="CDD" id="cd18570">
    <property type="entry name" value="ABC_6TM_PCAT1_LagD_like"/>
    <property type="match status" value="1"/>
</dbReference>
<evidence type="ECO:0000256" key="11">
    <source>
        <dbReference type="ARBA" id="ARBA00022989"/>
    </source>
</evidence>
<keyword evidence="2" id="KW-0813">Transport</keyword>
<sequence length="718" mass="80812">MRKFYRYYTSQLDEMDCGVACLAMILKQYGSRVSLAYLRNLAKTDLEGTTALGLVRAAQALNFDTQAIQADMSLFEVSNLKYPFIVHVVKNETLLHYYVVLGANKKNILLADPAPNVGVIKMSRQRFEKEWSGIALLFASNIDYSPVKEERQGLWMLFVKLKRQWQLIINIVLAAMLITLISILGSYFLQAVIDNYIPNSLNNTLAIVASGLLILYVFNSMFNYARDFLLTILGQRLSIEIILGYIKHIFELPMEFFATRKTGEIVSRFNDASKIIDALASTVISMFLDVGIVVIMGSVLAIQNRTLFLITLGCLPLYLLVVVAFTKSFEKLNNKQMESNAVLSSSIIEDIQGIETIKALNSEHERYQKIDGQFVDFLRKSLDYTKIDILQQALKTFVHLALNVIILWIGAQLVMKNEISLGQLMAYNALLAYFTDPLQNIINLQPKLQSAQVANNRLNEVFLVKGEFNAKKHKLLADQLAGVITFKDVSYCYGYGQNVLEGINLTIKEHEKLTIVGMSGSGKSTLVKLLVNFFEPTIGSITFNEHQIKNIDKHLLRSYINYVPQTPYVFSGTIMENLTLGNRSDVTEKDIFKACQLAMITEDIEKMPLQYDTVLDENGGILSGGQKQRITIARAILSPAKVLIFDESTSGLDAITEKKLIDNLMSLEDRTIIFIAHRLAIAKRTDNILVLDKGRIVEQGDHETLMNKNGYYASLVNS</sequence>
<evidence type="ECO:0000256" key="1">
    <source>
        <dbReference type="ARBA" id="ARBA00004651"/>
    </source>
</evidence>
<dbReference type="PROSITE" id="PS50893">
    <property type="entry name" value="ABC_TRANSPORTER_2"/>
    <property type="match status" value="1"/>
</dbReference>
<dbReference type="InterPro" id="IPR027417">
    <property type="entry name" value="P-loop_NTPase"/>
</dbReference>
<evidence type="ECO:0000256" key="6">
    <source>
        <dbReference type="ARBA" id="ARBA00022741"/>
    </source>
</evidence>
<dbReference type="NCBIfam" id="TIGR01193">
    <property type="entry name" value="bacteriocin_ABC"/>
    <property type="match status" value="1"/>
</dbReference>
<evidence type="ECO:0000256" key="9">
    <source>
        <dbReference type="ARBA" id="ARBA00022840"/>
    </source>
</evidence>
<feature type="domain" description="ABC transmembrane type-1" evidence="15">
    <location>
        <begin position="171"/>
        <end position="450"/>
    </location>
</feature>
<evidence type="ECO:0000313" key="18">
    <source>
        <dbReference type="EMBL" id="AWZ39939.1"/>
    </source>
</evidence>
<dbReference type="GO" id="GO:0043214">
    <property type="term" value="F:ABC-type bacteriocin transporter activity"/>
    <property type="evidence" value="ECO:0007669"/>
    <property type="project" value="InterPro"/>
</dbReference>
<dbReference type="RefSeq" id="WP_112193743.1">
    <property type="nucleotide sequence ID" value="NZ_CP023565.1"/>
</dbReference>
<keyword evidence="19" id="KW-1185">Reference proteome</keyword>
<dbReference type="InterPro" id="IPR011527">
    <property type="entry name" value="ABC1_TM_dom"/>
</dbReference>
<dbReference type="GeneID" id="48467198"/>
<dbReference type="InterPro" id="IPR017871">
    <property type="entry name" value="ABC_transporter-like_CS"/>
</dbReference>
<dbReference type="InterPro" id="IPR003439">
    <property type="entry name" value="ABC_transporter-like_ATP-bd"/>
</dbReference>
<feature type="transmembrane region" description="Helical" evidence="13">
    <location>
        <begin position="167"/>
        <end position="189"/>
    </location>
</feature>
<feature type="domain" description="Peptidase C39" evidence="16">
    <location>
        <begin position="11"/>
        <end position="138"/>
    </location>
</feature>
<evidence type="ECO:0000256" key="7">
    <source>
        <dbReference type="ARBA" id="ARBA00022801"/>
    </source>
</evidence>
<dbReference type="PROSITE" id="PS50990">
    <property type="entry name" value="PEPTIDASE_C39"/>
    <property type="match status" value="1"/>
</dbReference>
<evidence type="ECO:0000313" key="17">
    <source>
        <dbReference type="EMBL" id="AWZ38969.1"/>
    </source>
</evidence>
<evidence type="ECO:0000256" key="12">
    <source>
        <dbReference type="ARBA" id="ARBA00023136"/>
    </source>
</evidence>
<dbReference type="GO" id="GO:0015421">
    <property type="term" value="F:ABC-type oligopeptide transporter activity"/>
    <property type="evidence" value="ECO:0007669"/>
    <property type="project" value="TreeGrafter"/>
</dbReference>
<dbReference type="KEGG" id="lmur:CPS94_08570"/>
<evidence type="ECO:0000259" key="16">
    <source>
        <dbReference type="PROSITE" id="PS50990"/>
    </source>
</evidence>
<feature type="transmembrane region" description="Helical" evidence="13">
    <location>
        <begin position="278"/>
        <end position="301"/>
    </location>
</feature>
<dbReference type="Pfam" id="PF00005">
    <property type="entry name" value="ABC_tran"/>
    <property type="match status" value="1"/>
</dbReference>
<feature type="transmembrane region" description="Helical" evidence="13">
    <location>
        <begin position="201"/>
        <end position="222"/>
    </location>
</feature>
<dbReference type="PANTHER" id="PTHR43394">
    <property type="entry name" value="ATP-DEPENDENT PERMEASE MDL1, MITOCHONDRIAL"/>
    <property type="match status" value="1"/>
</dbReference>
<feature type="transmembrane region" description="Helical" evidence="13">
    <location>
        <begin position="396"/>
        <end position="415"/>
    </location>
</feature>
<evidence type="ECO:0000259" key="14">
    <source>
        <dbReference type="PROSITE" id="PS50893"/>
    </source>
</evidence>
<gene>
    <name evidence="18" type="ORF">CPQ89_02230</name>
    <name evidence="17" type="ORF">CPS94_08570</name>
</gene>
<keyword evidence="9 17" id="KW-0067">ATP-binding</keyword>
<dbReference type="PROSITE" id="PS00211">
    <property type="entry name" value="ABC_TRANSPORTER_1"/>
    <property type="match status" value="1"/>
</dbReference>
<dbReference type="EMBL" id="CP023566">
    <property type="protein sequence ID" value="AWZ39939.1"/>
    <property type="molecule type" value="Genomic_DNA"/>
</dbReference>
<proteinExistence type="predicted"/>
<accession>A0AAD0L138</accession>
<dbReference type="GO" id="GO:0005886">
    <property type="term" value="C:plasma membrane"/>
    <property type="evidence" value="ECO:0007669"/>
    <property type="project" value="UniProtKB-SubCell"/>
</dbReference>
<dbReference type="SUPFAM" id="SSF52540">
    <property type="entry name" value="P-loop containing nucleoside triphosphate hydrolases"/>
    <property type="match status" value="1"/>
</dbReference>
<evidence type="ECO:0000313" key="20">
    <source>
        <dbReference type="Proteomes" id="UP000250153"/>
    </source>
</evidence>
<feature type="domain" description="ABC transporter" evidence="14">
    <location>
        <begin position="484"/>
        <end position="718"/>
    </location>
</feature>
<evidence type="ECO:0000256" key="4">
    <source>
        <dbReference type="ARBA" id="ARBA00022670"/>
    </source>
</evidence>
<keyword evidence="8" id="KW-0788">Thiol protease</keyword>
<dbReference type="GO" id="GO:0006508">
    <property type="term" value="P:proteolysis"/>
    <property type="evidence" value="ECO:0007669"/>
    <property type="project" value="UniProtKB-KW"/>
</dbReference>
<dbReference type="Gene3D" id="3.40.50.300">
    <property type="entry name" value="P-loop containing nucleotide triphosphate hydrolases"/>
    <property type="match status" value="1"/>
</dbReference>
<keyword evidence="5 13" id="KW-0812">Transmembrane</keyword>
<name>A0AAD0L138_9LACO</name>
<dbReference type="InterPro" id="IPR005074">
    <property type="entry name" value="Peptidase_C39"/>
</dbReference>
<dbReference type="Proteomes" id="UP000250143">
    <property type="component" value="Chromosome"/>
</dbReference>
<dbReference type="InterPro" id="IPR003593">
    <property type="entry name" value="AAA+_ATPase"/>
</dbReference>
<keyword evidence="4" id="KW-0645">Protease</keyword>
<dbReference type="EMBL" id="CP023565">
    <property type="protein sequence ID" value="AWZ38969.1"/>
    <property type="molecule type" value="Genomic_DNA"/>
</dbReference>
<dbReference type="InterPro" id="IPR036640">
    <property type="entry name" value="ABC1_TM_sf"/>
</dbReference>
<dbReference type="Proteomes" id="UP000250153">
    <property type="component" value="Chromosome"/>
</dbReference>
<dbReference type="SMART" id="SM00382">
    <property type="entry name" value="AAA"/>
    <property type="match status" value="1"/>
</dbReference>
<keyword evidence="11 13" id="KW-1133">Transmembrane helix</keyword>
<dbReference type="Gene3D" id="3.90.70.10">
    <property type="entry name" value="Cysteine proteinases"/>
    <property type="match status" value="1"/>
</dbReference>
<dbReference type="CDD" id="cd02418">
    <property type="entry name" value="Peptidase_C39B"/>
    <property type="match status" value="1"/>
</dbReference>
<dbReference type="GO" id="GO:0016887">
    <property type="term" value="F:ATP hydrolysis activity"/>
    <property type="evidence" value="ECO:0007669"/>
    <property type="project" value="InterPro"/>
</dbReference>
<dbReference type="Pfam" id="PF03412">
    <property type="entry name" value="Peptidase_C39"/>
    <property type="match status" value="1"/>
</dbReference>
<dbReference type="InterPro" id="IPR039421">
    <property type="entry name" value="Type_1_exporter"/>
</dbReference>
<evidence type="ECO:0000256" key="3">
    <source>
        <dbReference type="ARBA" id="ARBA00022475"/>
    </source>
</evidence>
<dbReference type="AlphaFoldDB" id="A0AAD0L138"/>
<keyword evidence="6" id="KW-0547">Nucleotide-binding</keyword>
<evidence type="ECO:0000256" key="13">
    <source>
        <dbReference type="SAM" id="Phobius"/>
    </source>
</evidence>
<evidence type="ECO:0000256" key="5">
    <source>
        <dbReference type="ARBA" id="ARBA00022692"/>
    </source>
</evidence>
<feature type="transmembrane region" description="Helical" evidence="13">
    <location>
        <begin position="307"/>
        <end position="326"/>
    </location>
</feature>
<evidence type="ECO:0000313" key="19">
    <source>
        <dbReference type="Proteomes" id="UP000250143"/>
    </source>
</evidence>
<keyword evidence="7" id="KW-0378">Hydrolase</keyword>
<evidence type="ECO:0000259" key="15">
    <source>
        <dbReference type="PROSITE" id="PS50929"/>
    </source>
</evidence>